<dbReference type="Proteomes" id="UP001346869">
    <property type="component" value="Unassembled WGS sequence"/>
</dbReference>
<proteinExistence type="predicted"/>
<evidence type="ECO:0000313" key="1">
    <source>
        <dbReference type="EMBL" id="KAK5868873.1"/>
    </source>
</evidence>
<dbReference type="AlphaFoldDB" id="A0AAN8AQS2"/>
<dbReference type="EMBL" id="JAUZQC010000007">
    <property type="protein sequence ID" value="KAK5868873.1"/>
    <property type="molecule type" value="Genomic_DNA"/>
</dbReference>
<comment type="caution">
    <text evidence="1">The sequence shown here is derived from an EMBL/GenBank/DDBJ whole genome shotgun (WGS) entry which is preliminary data.</text>
</comment>
<dbReference type="PANTHER" id="PTHR33769">
    <property type="entry name" value="TESTIS-EXPRESSED PROTEIN 26 ISOFORM X3"/>
    <property type="match status" value="1"/>
</dbReference>
<dbReference type="PANTHER" id="PTHR33769:SF2">
    <property type="entry name" value="TESTIS-EXPRESSED PROTEIN 26"/>
    <property type="match status" value="1"/>
</dbReference>
<gene>
    <name evidence="1" type="ORF">PBY51_009850</name>
</gene>
<organism evidence="1 2">
    <name type="scientific">Eleginops maclovinus</name>
    <name type="common">Patagonian blennie</name>
    <name type="synonym">Eleginus maclovinus</name>
    <dbReference type="NCBI Taxonomy" id="56733"/>
    <lineage>
        <taxon>Eukaryota</taxon>
        <taxon>Metazoa</taxon>
        <taxon>Chordata</taxon>
        <taxon>Craniata</taxon>
        <taxon>Vertebrata</taxon>
        <taxon>Euteleostomi</taxon>
        <taxon>Actinopterygii</taxon>
        <taxon>Neopterygii</taxon>
        <taxon>Teleostei</taxon>
        <taxon>Neoteleostei</taxon>
        <taxon>Acanthomorphata</taxon>
        <taxon>Eupercaria</taxon>
        <taxon>Perciformes</taxon>
        <taxon>Notothenioidei</taxon>
        <taxon>Eleginopidae</taxon>
        <taxon>Eleginops</taxon>
    </lineage>
</organism>
<reference evidence="1 2" key="2">
    <citation type="journal article" date="2023" name="Mol. Biol. Evol.">
        <title>Genomics of Secondarily Temperate Adaptation in the Only Non-Antarctic Icefish.</title>
        <authorList>
            <person name="Rivera-Colon A.G."/>
            <person name="Rayamajhi N."/>
            <person name="Minhas B.F."/>
            <person name="Madrigal G."/>
            <person name="Bilyk K.T."/>
            <person name="Yoon V."/>
            <person name="Hune M."/>
            <person name="Gregory S."/>
            <person name="Cheng C.H.C."/>
            <person name="Catchen J.M."/>
        </authorList>
    </citation>
    <scope>NUCLEOTIDE SEQUENCE [LARGE SCALE GENOMIC DNA]</scope>
    <source>
        <strain evidence="1">JMC-PN-2008</strain>
    </source>
</reference>
<dbReference type="InterPro" id="IPR043460">
    <property type="entry name" value="MEDAG/TEX26"/>
</dbReference>
<dbReference type="GO" id="GO:0005737">
    <property type="term" value="C:cytoplasm"/>
    <property type="evidence" value="ECO:0007669"/>
    <property type="project" value="TreeGrafter"/>
</dbReference>
<reference evidence="1 2" key="1">
    <citation type="journal article" date="2023" name="Genes (Basel)">
        <title>Chromosome-Level Genome Assembly and Circadian Gene Repertoire of the Patagonia Blennie Eleginops maclovinus-The Closest Ancestral Proxy of Antarctic Cryonotothenioids.</title>
        <authorList>
            <person name="Cheng C.C."/>
            <person name="Rivera-Colon A.G."/>
            <person name="Minhas B.F."/>
            <person name="Wilson L."/>
            <person name="Rayamajhi N."/>
            <person name="Vargas-Chacoff L."/>
            <person name="Catchen J.M."/>
        </authorList>
    </citation>
    <scope>NUCLEOTIDE SEQUENCE [LARGE SCALE GENOMIC DNA]</scope>
    <source>
        <strain evidence="1">JMC-PN-2008</strain>
    </source>
</reference>
<accession>A0AAN8AQS2</accession>
<evidence type="ECO:0000313" key="2">
    <source>
        <dbReference type="Proteomes" id="UP001346869"/>
    </source>
</evidence>
<keyword evidence="2" id="KW-1185">Reference proteome</keyword>
<protein>
    <submittedName>
        <fullName evidence="1">Uncharacterized protein</fullName>
    </submittedName>
</protein>
<sequence length="164" mass="18591">MWRLLKETAQSSDYVSFPWKYPLSEGGISKALTAQYSSVYTCDYMGMPQERRLAPLHSRHEMQLSTNTEMRGNYREPKQKPELLGNFYHYSSSTHPNMTSGGIVPTVVQRHAQQRRSDLANYDWFCGKRITYVTDMIGFAAHGAAAVTQSFTSAGKGCYKNSLE</sequence>
<name>A0AAN8AQS2_ELEMC</name>